<dbReference type="RefSeq" id="WP_171399227.1">
    <property type="nucleotide sequence ID" value="NZ_CP049838.1"/>
</dbReference>
<dbReference type="EMBL" id="CP049838">
    <property type="protein sequence ID" value="QJT03824.1"/>
    <property type="molecule type" value="Genomic_DNA"/>
</dbReference>
<dbReference type="Gene3D" id="3.30.2010.10">
    <property type="entry name" value="Metalloproteases ('zincins'), catalytic domain"/>
    <property type="match status" value="1"/>
</dbReference>
<dbReference type="InterPro" id="IPR053136">
    <property type="entry name" value="UTP_pyrophosphatase-like"/>
</dbReference>
<evidence type="ECO:0000313" key="2">
    <source>
        <dbReference type="EMBL" id="QJT03824.1"/>
    </source>
</evidence>
<sequence>MHEAPAEPLNIGGLAIDVVSVPGRQSVRVTVERDATVVAAVPPDTDRTALEKLLRSRLTWLYTKVEERRHEAAERPDRRFLDGEGFYYLGRSYRLKTVTEASRPVALVEGRLRLREDRLACAADELITWYAERGQRWLPARVKPWAERMKAPMTDLVVRTLGYRWGSCSTSGAINIHWAVMQVPASLIDYVLVHELAHLHHANHSPEFWLTVSRVLPDFEARRQKLDEWGASIWLP</sequence>
<dbReference type="Proteomes" id="UP000502665">
    <property type="component" value="Chromosome"/>
</dbReference>
<gene>
    <name evidence="2" type="ORF">G9272_29035</name>
</gene>
<evidence type="ECO:0000313" key="3">
    <source>
        <dbReference type="Proteomes" id="UP000502665"/>
    </source>
</evidence>
<dbReference type="Pfam" id="PF01863">
    <property type="entry name" value="YgjP-like"/>
    <property type="match status" value="1"/>
</dbReference>
<accession>A0A6M4WTK5</accession>
<dbReference type="InterPro" id="IPR002725">
    <property type="entry name" value="YgjP-like_metallopeptidase"/>
</dbReference>
<dbReference type="CDD" id="cd07344">
    <property type="entry name" value="M48_yhfN_like"/>
    <property type="match status" value="1"/>
</dbReference>
<proteinExistence type="predicted"/>
<dbReference type="PANTHER" id="PTHR30399:SF1">
    <property type="entry name" value="UTP PYROPHOSPHATASE"/>
    <property type="match status" value="1"/>
</dbReference>
<dbReference type="AlphaFoldDB" id="A0A6M4WTK5"/>
<organism evidence="2 3">
    <name type="scientific">Streptomyces asoensis</name>
    <dbReference type="NCBI Taxonomy" id="249586"/>
    <lineage>
        <taxon>Bacteria</taxon>
        <taxon>Bacillati</taxon>
        <taxon>Actinomycetota</taxon>
        <taxon>Actinomycetes</taxon>
        <taxon>Kitasatosporales</taxon>
        <taxon>Streptomycetaceae</taxon>
        <taxon>Streptomyces</taxon>
    </lineage>
</organism>
<dbReference type="PANTHER" id="PTHR30399">
    <property type="entry name" value="UNCHARACTERIZED PROTEIN YGJP"/>
    <property type="match status" value="1"/>
</dbReference>
<keyword evidence="3" id="KW-1185">Reference proteome</keyword>
<evidence type="ECO:0000259" key="1">
    <source>
        <dbReference type="Pfam" id="PF01863"/>
    </source>
</evidence>
<name>A0A6M4WTK5_9ACTN</name>
<protein>
    <submittedName>
        <fullName evidence="2">M48 family metallopeptidase</fullName>
    </submittedName>
</protein>
<feature type="domain" description="YgjP-like metallopeptidase" evidence="1">
    <location>
        <begin position="26"/>
        <end position="228"/>
    </location>
</feature>
<reference evidence="2" key="1">
    <citation type="submission" date="2020-03" db="EMBL/GenBank/DDBJ databases">
        <title>Molecular networking-based the target discovery of potent antiproliferative macrolactams: 5/6/7/16 polycyclic ansamycins and glycosylated trienomycin from Streptomyces cacaoi subsp. asoensis.</title>
        <authorList>
            <person name="Liu L.-L."/>
        </authorList>
    </citation>
    <scope>NUCLEOTIDE SEQUENCE [LARGE SCALE GENOMIC DNA]</scope>
    <source>
        <strain evidence="2">H2S5</strain>
    </source>
</reference>